<dbReference type="RefSeq" id="WP_090093097.1">
    <property type="nucleotide sequence ID" value="NZ_FOMG01000025.1"/>
</dbReference>
<dbReference type="AlphaFoldDB" id="A0A1I1QGW0"/>
<protein>
    <submittedName>
        <fullName evidence="1">Uncharacterized protein</fullName>
    </submittedName>
</protein>
<evidence type="ECO:0000313" key="1">
    <source>
        <dbReference type="EMBL" id="SFD21232.1"/>
    </source>
</evidence>
<organism evidence="1 2">
    <name type="scientific">Clostridium uliginosum</name>
    <dbReference type="NCBI Taxonomy" id="119641"/>
    <lineage>
        <taxon>Bacteria</taxon>
        <taxon>Bacillati</taxon>
        <taxon>Bacillota</taxon>
        <taxon>Clostridia</taxon>
        <taxon>Eubacteriales</taxon>
        <taxon>Clostridiaceae</taxon>
        <taxon>Clostridium</taxon>
    </lineage>
</organism>
<dbReference type="InterPro" id="IPR017016">
    <property type="entry name" value="UCP033595"/>
</dbReference>
<dbReference type="Pfam" id="PF20124">
    <property type="entry name" value="DUF6514"/>
    <property type="match status" value="1"/>
</dbReference>
<name>A0A1I1QGW0_9CLOT</name>
<dbReference type="EMBL" id="FOMG01000025">
    <property type="protein sequence ID" value="SFD21232.1"/>
    <property type="molecule type" value="Genomic_DNA"/>
</dbReference>
<dbReference type="OrthoDB" id="1954979at2"/>
<accession>A0A1I1QGW0</accession>
<reference evidence="1 2" key="1">
    <citation type="submission" date="2016-10" db="EMBL/GenBank/DDBJ databases">
        <authorList>
            <person name="de Groot N.N."/>
        </authorList>
    </citation>
    <scope>NUCLEOTIDE SEQUENCE [LARGE SCALE GENOMIC DNA]</scope>
    <source>
        <strain evidence="1 2">DSM 12992</strain>
    </source>
</reference>
<dbReference type="Proteomes" id="UP000199263">
    <property type="component" value="Unassembled WGS sequence"/>
</dbReference>
<dbReference type="STRING" id="119641.SAMN05421842_1253"/>
<gene>
    <name evidence="1" type="ORF">SAMN05421842_1253</name>
</gene>
<evidence type="ECO:0000313" key="2">
    <source>
        <dbReference type="Proteomes" id="UP000199263"/>
    </source>
</evidence>
<keyword evidence="2" id="KW-1185">Reference proteome</keyword>
<sequence length="107" mass="12544">MEIIEEYISINNINEFKYNYRLTKSIYNGIIGYGIEIQKQDCTDSQDMELQKDGVRLISVHRHKVKKILMKLYNNQVSPIHLIDVIGSYVDEHVYEFDVGMQSMAIN</sequence>
<proteinExistence type="predicted"/>